<protein>
    <submittedName>
        <fullName evidence="2">Uncharacterized protein</fullName>
    </submittedName>
</protein>
<accession>A0AAN7YDX6</accession>
<keyword evidence="1" id="KW-0732">Signal</keyword>
<dbReference type="InterPro" id="IPR045860">
    <property type="entry name" value="Snake_toxin-like_sf"/>
</dbReference>
<gene>
    <name evidence="2" type="ORF">CesoFtcFv8_027620</name>
</gene>
<evidence type="ECO:0000256" key="1">
    <source>
        <dbReference type="SAM" id="SignalP"/>
    </source>
</evidence>
<keyword evidence="3" id="KW-1185">Reference proteome</keyword>
<dbReference type="EMBL" id="JAULUE010002069">
    <property type="protein sequence ID" value="KAK5875092.1"/>
    <property type="molecule type" value="Genomic_DNA"/>
</dbReference>
<evidence type="ECO:0000313" key="3">
    <source>
        <dbReference type="Proteomes" id="UP001335648"/>
    </source>
</evidence>
<proteinExistence type="predicted"/>
<feature type="chain" id="PRO_5043013223" evidence="1">
    <location>
        <begin position="19"/>
        <end position="69"/>
    </location>
</feature>
<dbReference type="SUPFAM" id="SSF57302">
    <property type="entry name" value="Snake toxin-like"/>
    <property type="match status" value="1"/>
</dbReference>
<evidence type="ECO:0000313" key="2">
    <source>
        <dbReference type="EMBL" id="KAK5875092.1"/>
    </source>
</evidence>
<reference evidence="2 3" key="1">
    <citation type="journal article" date="2023" name="Mol. Biol. Evol.">
        <title>Genomics of Secondarily Temperate Adaptation in the Only Non-Antarctic Icefish.</title>
        <authorList>
            <person name="Rivera-Colon A.G."/>
            <person name="Rayamajhi N."/>
            <person name="Minhas B.F."/>
            <person name="Madrigal G."/>
            <person name="Bilyk K.T."/>
            <person name="Yoon V."/>
            <person name="Hune M."/>
            <person name="Gregory S."/>
            <person name="Cheng C.H.C."/>
            <person name="Catchen J.M."/>
        </authorList>
    </citation>
    <scope>NUCLEOTIDE SEQUENCE [LARGE SCALE GENOMIC DNA]</scope>
    <source>
        <strain evidence="2">JC2023a</strain>
    </source>
</reference>
<sequence length="69" mass="7404">MRAAVFTILLLVIYQGEALKCNSCFSNETDLCTPTKIQTCSGETHACGIMILTGPPQPLSPSVHDHTVV</sequence>
<comment type="caution">
    <text evidence="2">The sequence shown here is derived from an EMBL/GenBank/DDBJ whole genome shotgun (WGS) entry which is preliminary data.</text>
</comment>
<organism evidence="2 3">
    <name type="scientific">Champsocephalus esox</name>
    <name type="common">pike icefish</name>
    <dbReference type="NCBI Taxonomy" id="159716"/>
    <lineage>
        <taxon>Eukaryota</taxon>
        <taxon>Metazoa</taxon>
        <taxon>Chordata</taxon>
        <taxon>Craniata</taxon>
        <taxon>Vertebrata</taxon>
        <taxon>Euteleostomi</taxon>
        <taxon>Actinopterygii</taxon>
        <taxon>Neopterygii</taxon>
        <taxon>Teleostei</taxon>
        <taxon>Neoteleostei</taxon>
        <taxon>Acanthomorphata</taxon>
        <taxon>Eupercaria</taxon>
        <taxon>Perciformes</taxon>
        <taxon>Notothenioidei</taxon>
        <taxon>Channichthyidae</taxon>
        <taxon>Champsocephalus</taxon>
    </lineage>
</organism>
<name>A0AAN7YDX6_9TELE</name>
<feature type="signal peptide" evidence="1">
    <location>
        <begin position="1"/>
        <end position="18"/>
    </location>
</feature>
<dbReference type="AlphaFoldDB" id="A0AAN7YDX6"/>
<dbReference type="Proteomes" id="UP001335648">
    <property type="component" value="Unassembled WGS sequence"/>
</dbReference>